<sequence length="202" mass="23138">MKRNQHVDEELISNITYRMAKKNDALEAAKLIHLAIDDIANQLTGQTKKEKIQEMLKLYFREENNRLSYQNAVVAEALGDVIGIVIFYAGANAAKLDEPILQYLRRQGNNQMIAFDQEADIEDFYIDTLCVSERFQGYGIGTKLIKVVENIAKQQGFTKVSLNVAQNNPVAKGMYKKLGYMKQKVITINQHPYDYMVKLIER</sequence>
<dbReference type="GO" id="GO:0016747">
    <property type="term" value="F:acyltransferase activity, transferring groups other than amino-acyl groups"/>
    <property type="evidence" value="ECO:0007669"/>
    <property type="project" value="InterPro"/>
</dbReference>
<proteinExistence type="predicted"/>
<evidence type="ECO:0000259" key="3">
    <source>
        <dbReference type="PROSITE" id="PS51186"/>
    </source>
</evidence>
<comment type="caution">
    <text evidence="4">The sequence shown here is derived from an EMBL/GenBank/DDBJ whole genome shotgun (WGS) entry which is preliminary data.</text>
</comment>
<dbReference type="RefSeq" id="WP_263071777.1">
    <property type="nucleotide sequence ID" value="NZ_JAOUSF010000001.1"/>
</dbReference>
<dbReference type="Pfam" id="PF00583">
    <property type="entry name" value="Acetyltransf_1"/>
    <property type="match status" value="1"/>
</dbReference>
<dbReference type="Gene3D" id="3.40.630.30">
    <property type="match status" value="1"/>
</dbReference>
<accession>A0AAE3IQA6</accession>
<protein>
    <submittedName>
        <fullName evidence="4">GNAT family N-acetyltransferase</fullName>
    </submittedName>
</protein>
<dbReference type="AlphaFoldDB" id="A0AAE3IQA6"/>
<name>A0AAE3IQA6_9BACI</name>
<feature type="domain" description="N-acetyltransferase" evidence="3">
    <location>
        <begin position="15"/>
        <end position="201"/>
    </location>
</feature>
<gene>
    <name evidence="4" type="ORF">OEV98_03320</name>
</gene>
<organism evidence="4 5">
    <name type="scientific">Perspicuibacillus lycopersici</name>
    <dbReference type="NCBI Taxonomy" id="1325689"/>
    <lineage>
        <taxon>Bacteria</taxon>
        <taxon>Bacillati</taxon>
        <taxon>Bacillota</taxon>
        <taxon>Bacilli</taxon>
        <taxon>Bacillales</taxon>
        <taxon>Bacillaceae</taxon>
        <taxon>Perspicuibacillus</taxon>
    </lineage>
</organism>
<dbReference type="EMBL" id="JAOUSF010000001">
    <property type="protein sequence ID" value="MCU9612593.1"/>
    <property type="molecule type" value="Genomic_DNA"/>
</dbReference>
<dbReference type="SUPFAM" id="SSF55729">
    <property type="entry name" value="Acyl-CoA N-acyltransferases (Nat)"/>
    <property type="match status" value="1"/>
</dbReference>
<evidence type="ECO:0000256" key="2">
    <source>
        <dbReference type="ARBA" id="ARBA00023315"/>
    </source>
</evidence>
<keyword evidence="1" id="KW-0808">Transferase</keyword>
<dbReference type="PROSITE" id="PS51186">
    <property type="entry name" value="GNAT"/>
    <property type="match status" value="1"/>
</dbReference>
<dbReference type="InterPro" id="IPR000182">
    <property type="entry name" value="GNAT_dom"/>
</dbReference>
<evidence type="ECO:0000256" key="1">
    <source>
        <dbReference type="ARBA" id="ARBA00022679"/>
    </source>
</evidence>
<keyword evidence="5" id="KW-1185">Reference proteome</keyword>
<evidence type="ECO:0000313" key="4">
    <source>
        <dbReference type="EMBL" id="MCU9612593.1"/>
    </source>
</evidence>
<dbReference type="PANTHER" id="PTHR43420">
    <property type="entry name" value="ACETYLTRANSFERASE"/>
    <property type="match status" value="1"/>
</dbReference>
<keyword evidence="2" id="KW-0012">Acyltransferase</keyword>
<dbReference type="PANTHER" id="PTHR43420:SF52">
    <property type="entry name" value="N-ACETYLTRANSFERASE YODP"/>
    <property type="match status" value="1"/>
</dbReference>
<dbReference type="InterPro" id="IPR050680">
    <property type="entry name" value="YpeA/RimI_acetyltransf"/>
</dbReference>
<reference evidence="4" key="1">
    <citation type="submission" date="2022-10" db="EMBL/GenBank/DDBJ databases">
        <title>Description of Fervidibacillus gen. nov. in the family Fervidibacillaceae fam. nov. with two species, Fervidibacillus albus sp. nov., and Fervidibacillus halotolerans sp. nov., isolated from tidal flat sediments.</title>
        <authorList>
            <person name="Kwon K.K."/>
            <person name="Yang S.-H."/>
        </authorList>
    </citation>
    <scope>NUCLEOTIDE SEQUENCE</scope>
    <source>
        <strain evidence="4">JCM 19140</strain>
    </source>
</reference>
<evidence type="ECO:0000313" key="5">
    <source>
        <dbReference type="Proteomes" id="UP001209318"/>
    </source>
</evidence>
<dbReference type="Proteomes" id="UP001209318">
    <property type="component" value="Unassembled WGS sequence"/>
</dbReference>
<dbReference type="InterPro" id="IPR016181">
    <property type="entry name" value="Acyl_CoA_acyltransferase"/>
</dbReference>
<dbReference type="CDD" id="cd04301">
    <property type="entry name" value="NAT_SF"/>
    <property type="match status" value="1"/>
</dbReference>